<evidence type="ECO:0000256" key="7">
    <source>
        <dbReference type="ARBA" id="ARBA00040132"/>
    </source>
</evidence>
<evidence type="ECO:0000256" key="2">
    <source>
        <dbReference type="ARBA" id="ARBA00022723"/>
    </source>
</evidence>
<evidence type="ECO:0000256" key="1">
    <source>
        <dbReference type="ARBA" id="ARBA00007358"/>
    </source>
</evidence>
<dbReference type="RefSeq" id="WP_344652635.1">
    <property type="nucleotide sequence ID" value="NZ_BAAAGX010000028.1"/>
</dbReference>
<evidence type="ECO:0000256" key="6">
    <source>
        <dbReference type="ARBA" id="ARBA00039147"/>
    </source>
</evidence>
<dbReference type="EMBL" id="BAAAGX010000028">
    <property type="protein sequence ID" value="GAA0268092.1"/>
    <property type="molecule type" value="Genomic_DNA"/>
</dbReference>
<comment type="catalytic activity">
    <reaction evidence="8">
        <text>glycerol + NAD(+) = dihydroxyacetone + NADH + H(+)</text>
        <dbReference type="Rhea" id="RHEA:13769"/>
        <dbReference type="ChEBI" id="CHEBI:15378"/>
        <dbReference type="ChEBI" id="CHEBI:16016"/>
        <dbReference type="ChEBI" id="CHEBI:17754"/>
        <dbReference type="ChEBI" id="CHEBI:57540"/>
        <dbReference type="ChEBI" id="CHEBI:57945"/>
        <dbReference type="EC" id="1.1.1.6"/>
    </reaction>
</comment>
<keyword evidence="4" id="KW-0520">NAD</keyword>
<dbReference type="EC" id="1.1.1.6" evidence="6"/>
<dbReference type="CDD" id="cd08170">
    <property type="entry name" value="GlyDH"/>
    <property type="match status" value="1"/>
</dbReference>
<sequence length="351" mass="36204">MGESTLRIFGAPHRYVQGPGALDRLGPLVADLGPRAVLIVDAGVSAFLAPRLPGDQYLEVDLEVTHAAIEATLARVTAGPAVIVGVGGGKAVDLARAVAWRRGDPLVTVPTVASNDSPAAMAVAVYDDEHRMVEVIQTGRNPELVLVDTAVIARAPVRLLAAGIGDAVAKKFEARSCLAVGGTNQHGTRGLRVAAAIADACYENLRISAVAGLAAARRGEPDAAFEDMVEATILLSGLAFENGGLSIAHSFVRGLQAVRGTRDALHGEHVGYGLLVQLALEGGERPELTGFLAEVGLPVTLAGLGLPDASDDERRELAERCVASPHRHKTPAVVDVPAVLAAIAAVEGGTQ</sequence>
<comment type="pathway">
    <text evidence="5">Polyol metabolism; glycerol fermentation; glycerone phosphate from glycerol (oxidative route): step 1/2.</text>
</comment>
<organism evidence="10 11">
    <name type="scientific">Cryptosporangium japonicum</name>
    <dbReference type="NCBI Taxonomy" id="80872"/>
    <lineage>
        <taxon>Bacteria</taxon>
        <taxon>Bacillati</taxon>
        <taxon>Actinomycetota</taxon>
        <taxon>Actinomycetes</taxon>
        <taxon>Cryptosporangiales</taxon>
        <taxon>Cryptosporangiaceae</taxon>
        <taxon>Cryptosporangium</taxon>
    </lineage>
</organism>
<dbReference type="PIRSF" id="PIRSF000112">
    <property type="entry name" value="Glycerol_dehydrogenase"/>
    <property type="match status" value="1"/>
</dbReference>
<comment type="caution">
    <text evidence="10">The sequence shown here is derived from an EMBL/GenBank/DDBJ whole genome shotgun (WGS) entry which is preliminary data.</text>
</comment>
<keyword evidence="2" id="KW-0479">Metal-binding</keyword>
<dbReference type="SUPFAM" id="SSF56796">
    <property type="entry name" value="Dehydroquinate synthase-like"/>
    <property type="match status" value="1"/>
</dbReference>
<accession>A0ABP3EPH0</accession>
<reference evidence="11" key="1">
    <citation type="journal article" date="2019" name="Int. J. Syst. Evol. Microbiol.">
        <title>The Global Catalogue of Microorganisms (GCM) 10K type strain sequencing project: providing services to taxonomists for standard genome sequencing and annotation.</title>
        <authorList>
            <consortium name="The Broad Institute Genomics Platform"/>
            <consortium name="The Broad Institute Genome Sequencing Center for Infectious Disease"/>
            <person name="Wu L."/>
            <person name="Ma J."/>
        </authorList>
    </citation>
    <scope>NUCLEOTIDE SEQUENCE [LARGE SCALE GENOMIC DNA]</scope>
    <source>
        <strain evidence="11">JCM 10425</strain>
    </source>
</reference>
<dbReference type="Proteomes" id="UP001500967">
    <property type="component" value="Unassembled WGS sequence"/>
</dbReference>
<keyword evidence="11" id="KW-1185">Reference proteome</keyword>
<keyword evidence="3" id="KW-0560">Oxidoreductase</keyword>
<comment type="similarity">
    <text evidence="1">Belongs to the iron-containing alcohol dehydrogenase family.</text>
</comment>
<evidence type="ECO:0000256" key="5">
    <source>
        <dbReference type="ARBA" id="ARBA00037918"/>
    </source>
</evidence>
<dbReference type="InterPro" id="IPR001670">
    <property type="entry name" value="ADH_Fe/GldA"/>
</dbReference>
<proteinExistence type="inferred from homology"/>
<evidence type="ECO:0000256" key="4">
    <source>
        <dbReference type="ARBA" id="ARBA00023027"/>
    </source>
</evidence>
<dbReference type="Gene3D" id="3.40.50.1970">
    <property type="match status" value="1"/>
</dbReference>
<protein>
    <recommendedName>
        <fullName evidence="7">Glycerol dehydrogenase</fullName>
        <ecNumber evidence="6">1.1.1.6</ecNumber>
    </recommendedName>
</protein>
<dbReference type="PROSITE" id="PS00913">
    <property type="entry name" value="ADH_IRON_1"/>
    <property type="match status" value="1"/>
</dbReference>
<name>A0ABP3EPH0_9ACTN</name>
<evidence type="ECO:0000313" key="10">
    <source>
        <dbReference type="EMBL" id="GAA0268092.1"/>
    </source>
</evidence>
<evidence type="ECO:0000256" key="3">
    <source>
        <dbReference type="ARBA" id="ARBA00023002"/>
    </source>
</evidence>
<dbReference type="PANTHER" id="PTHR43616">
    <property type="entry name" value="GLYCEROL DEHYDROGENASE"/>
    <property type="match status" value="1"/>
</dbReference>
<evidence type="ECO:0000256" key="8">
    <source>
        <dbReference type="ARBA" id="ARBA00049006"/>
    </source>
</evidence>
<feature type="domain" description="Alcohol dehydrogenase iron-type/glycerol dehydrogenase GldA" evidence="9">
    <location>
        <begin position="12"/>
        <end position="149"/>
    </location>
</feature>
<dbReference type="Pfam" id="PF00465">
    <property type="entry name" value="Fe-ADH"/>
    <property type="match status" value="1"/>
</dbReference>
<dbReference type="InterPro" id="IPR018211">
    <property type="entry name" value="ADH_Fe_CS"/>
</dbReference>
<dbReference type="Gene3D" id="1.20.1090.10">
    <property type="entry name" value="Dehydroquinate synthase-like - alpha domain"/>
    <property type="match status" value="1"/>
</dbReference>
<dbReference type="PANTHER" id="PTHR43616:SF5">
    <property type="entry name" value="GLYCEROL DEHYDROGENASE 1"/>
    <property type="match status" value="1"/>
</dbReference>
<evidence type="ECO:0000313" key="11">
    <source>
        <dbReference type="Proteomes" id="UP001500967"/>
    </source>
</evidence>
<evidence type="ECO:0000259" key="9">
    <source>
        <dbReference type="Pfam" id="PF00465"/>
    </source>
</evidence>
<dbReference type="InterPro" id="IPR016205">
    <property type="entry name" value="Glycerol_DH"/>
</dbReference>
<gene>
    <name evidence="10" type="ORF">GCM10009539_63750</name>
</gene>